<dbReference type="GO" id="GO:0006654">
    <property type="term" value="P:phosphatidic acid biosynthetic process"/>
    <property type="evidence" value="ECO:0007669"/>
    <property type="project" value="TreeGrafter"/>
</dbReference>
<dbReference type="Proteomes" id="UP000291933">
    <property type="component" value="Unassembled WGS sequence"/>
</dbReference>
<dbReference type="RefSeq" id="WP_131171176.1">
    <property type="nucleotide sequence ID" value="NZ_FXTL01000002.1"/>
</dbReference>
<evidence type="ECO:0000256" key="2">
    <source>
        <dbReference type="ARBA" id="ARBA00023315"/>
    </source>
</evidence>
<keyword evidence="2 4" id="KW-0012">Acyltransferase</keyword>
<evidence type="ECO:0000259" key="3">
    <source>
        <dbReference type="SMART" id="SM00563"/>
    </source>
</evidence>
<dbReference type="PANTHER" id="PTHR10434:SF55">
    <property type="entry name" value="POSSIBLE ACYLTRANSFERASE"/>
    <property type="match status" value="1"/>
</dbReference>
<dbReference type="AlphaFoldDB" id="A0A4V2JTF1"/>
<dbReference type="Pfam" id="PF01553">
    <property type="entry name" value="Acyltransferase"/>
    <property type="match status" value="1"/>
</dbReference>
<keyword evidence="1 4" id="KW-0808">Transferase</keyword>
<sequence>MTELEPYDGRAQRPLRQVNRDAATPFYEAITKAFGWLMRRTSKQNWGPASAIPAQGPLIVCPNHISNYDAPAIGHFLMWSGRFPYFLGKRQVFTWPVVGWIARKCEQIPVDRGTDRAGDALTHARAALEKGRCVVIYTEGTRTKDPDLWPMTGRPGAARLALTTRTPVIPVGQWGAQEVMPPGRPGFHIWPRRTMRVIAGPPVPLADLYGDEPSKADLQVATDRILDAITVLVEQARGQQAPEGRWDTRVGARQPH</sequence>
<organism evidence="4 5">
    <name type="scientific">Propioniciclava tarda</name>
    <dbReference type="NCBI Taxonomy" id="433330"/>
    <lineage>
        <taxon>Bacteria</taxon>
        <taxon>Bacillati</taxon>
        <taxon>Actinomycetota</taxon>
        <taxon>Actinomycetes</taxon>
        <taxon>Propionibacteriales</taxon>
        <taxon>Propionibacteriaceae</taxon>
        <taxon>Propioniciclava</taxon>
    </lineage>
</organism>
<protein>
    <submittedName>
        <fullName evidence="4">1-acyl-sn-glycerol-3-phosphate acyltransferase</fullName>
    </submittedName>
</protein>
<reference evidence="4 5" key="1">
    <citation type="submission" date="2019-01" db="EMBL/GenBank/DDBJ databases">
        <title>Lactibacter flavus gen. nov., sp. nov., a novel bacterium of the family Propionibacteriaceae isolated from raw milk and dairy products.</title>
        <authorList>
            <person name="Huptas C."/>
            <person name="Wenning M."/>
            <person name="Breitenwieser F."/>
            <person name="Doll E."/>
            <person name="Von Neubeck M."/>
            <person name="Busse H.-J."/>
            <person name="Scherer S."/>
        </authorList>
    </citation>
    <scope>NUCLEOTIDE SEQUENCE [LARGE SCALE GENOMIC DNA]</scope>
    <source>
        <strain evidence="4 5">DSM 22130</strain>
    </source>
</reference>
<name>A0A4V2JTF1_PROTD</name>
<dbReference type="SUPFAM" id="SSF69593">
    <property type="entry name" value="Glycerol-3-phosphate (1)-acyltransferase"/>
    <property type="match status" value="1"/>
</dbReference>
<evidence type="ECO:0000313" key="4">
    <source>
        <dbReference type="EMBL" id="TBT96061.1"/>
    </source>
</evidence>
<gene>
    <name evidence="4" type="ORF">ET996_03630</name>
</gene>
<proteinExistence type="predicted"/>
<dbReference type="PANTHER" id="PTHR10434">
    <property type="entry name" value="1-ACYL-SN-GLYCEROL-3-PHOSPHATE ACYLTRANSFERASE"/>
    <property type="match status" value="1"/>
</dbReference>
<dbReference type="OrthoDB" id="9806008at2"/>
<dbReference type="GO" id="GO:0003841">
    <property type="term" value="F:1-acylglycerol-3-phosphate O-acyltransferase activity"/>
    <property type="evidence" value="ECO:0007669"/>
    <property type="project" value="TreeGrafter"/>
</dbReference>
<dbReference type="CDD" id="cd07989">
    <property type="entry name" value="LPLAT_AGPAT-like"/>
    <property type="match status" value="1"/>
</dbReference>
<feature type="domain" description="Phospholipid/glycerol acyltransferase" evidence="3">
    <location>
        <begin position="58"/>
        <end position="176"/>
    </location>
</feature>
<evidence type="ECO:0000313" key="5">
    <source>
        <dbReference type="Proteomes" id="UP000291933"/>
    </source>
</evidence>
<dbReference type="GO" id="GO:0005886">
    <property type="term" value="C:plasma membrane"/>
    <property type="evidence" value="ECO:0007669"/>
    <property type="project" value="TreeGrafter"/>
</dbReference>
<dbReference type="EMBL" id="SDMR01000002">
    <property type="protein sequence ID" value="TBT96061.1"/>
    <property type="molecule type" value="Genomic_DNA"/>
</dbReference>
<keyword evidence="5" id="KW-1185">Reference proteome</keyword>
<dbReference type="SMART" id="SM00563">
    <property type="entry name" value="PlsC"/>
    <property type="match status" value="1"/>
</dbReference>
<accession>A0A4V2JTF1</accession>
<dbReference type="InterPro" id="IPR002123">
    <property type="entry name" value="Plipid/glycerol_acylTrfase"/>
</dbReference>
<evidence type="ECO:0000256" key="1">
    <source>
        <dbReference type="ARBA" id="ARBA00022679"/>
    </source>
</evidence>
<comment type="caution">
    <text evidence="4">The sequence shown here is derived from an EMBL/GenBank/DDBJ whole genome shotgun (WGS) entry which is preliminary data.</text>
</comment>